<accession>A0ACC2JDE2</accession>
<dbReference type="EMBL" id="JAPUUL010002385">
    <property type="protein sequence ID" value="KAJ8125401.1"/>
    <property type="molecule type" value="Genomic_DNA"/>
</dbReference>
<name>A0ACC2JDE2_9PEZI</name>
<comment type="caution">
    <text evidence="1">The sequence shown here is derived from an EMBL/GenBank/DDBJ whole genome shotgun (WGS) entry which is preliminary data.</text>
</comment>
<evidence type="ECO:0000313" key="1">
    <source>
        <dbReference type="EMBL" id="KAJ8125401.1"/>
    </source>
</evidence>
<gene>
    <name evidence="1" type="ORF">O1611_g8238</name>
</gene>
<organism evidence="1 2">
    <name type="scientific">Lasiodiplodia mahajangana</name>
    <dbReference type="NCBI Taxonomy" id="1108764"/>
    <lineage>
        <taxon>Eukaryota</taxon>
        <taxon>Fungi</taxon>
        <taxon>Dikarya</taxon>
        <taxon>Ascomycota</taxon>
        <taxon>Pezizomycotina</taxon>
        <taxon>Dothideomycetes</taxon>
        <taxon>Dothideomycetes incertae sedis</taxon>
        <taxon>Botryosphaeriales</taxon>
        <taxon>Botryosphaeriaceae</taxon>
        <taxon>Lasiodiplodia</taxon>
    </lineage>
</organism>
<reference evidence="1" key="1">
    <citation type="submission" date="2022-12" db="EMBL/GenBank/DDBJ databases">
        <title>Genome Sequence of Lasiodiplodia mahajangana.</title>
        <authorList>
            <person name="Buettner E."/>
        </authorList>
    </citation>
    <scope>NUCLEOTIDE SEQUENCE</scope>
    <source>
        <strain evidence="1">VT137</strain>
    </source>
</reference>
<sequence>MAVKGLSLVVEAQQKSKWLAWDIKEHSLEEWSGIFGLALYSWLYPLLLLGSKIFLSKENLYALDKGLTAEAAEDLEPTSHWERKSALTGPGRTLAWIIAKQLAIPFFLPVVPRIALLGFSFAQPIFISALLRFLQHPAEPPAARSGNLLIGAGALIDLAIAFSSALYSYYQLRAICMVRSCLGASVYKKATEIAPMMELDGSSSTASLTSMSTDVERVARGP</sequence>
<evidence type="ECO:0000313" key="2">
    <source>
        <dbReference type="Proteomes" id="UP001153332"/>
    </source>
</evidence>
<protein>
    <submittedName>
        <fullName evidence="1">Uncharacterized protein</fullName>
    </submittedName>
</protein>
<dbReference type="Proteomes" id="UP001153332">
    <property type="component" value="Unassembled WGS sequence"/>
</dbReference>
<proteinExistence type="predicted"/>
<keyword evidence="2" id="KW-1185">Reference proteome</keyword>